<organism evidence="3 4">
    <name type="scientific">Actinoplanes sichuanensis</name>
    <dbReference type="NCBI Taxonomy" id="512349"/>
    <lineage>
        <taxon>Bacteria</taxon>
        <taxon>Bacillati</taxon>
        <taxon>Actinomycetota</taxon>
        <taxon>Actinomycetes</taxon>
        <taxon>Micromonosporales</taxon>
        <taxon>Micromonosporaceae</taxon>
        <taxon>Actinoplanes</taxon>
    </lineage>
</organism>
<dbReference type="PANTHER" id="PTHR43156:SF2">
    <property type="entry name" value="STAGE II SPORULATION PROTEIN E"/>
    <property type="match status" value="1"/>
</dbReference>
<feature type="domain" description="PPM-type phosphatase" evidence="2">
    <location>
        <begin position="27"/>
        <end position="90"/>
    </location>
</feature>
<protein>
    <submittedName>
        <fullName evidence="3">PP2C family protein-serine/threonine phosphatase</fullName>
        <ecNumber evidence="3">3.1.3.16</ecNumber>
    </submittedName>
</protein>
<dbReference type="PANTHER" id="PTHR43156">
    <property type="entry name" value="STAGE II SPORULATION PROTEIN E-RELATED"/>
    <property type="match status" value="1"/>
</dbReference>
<dbReference type="GO" id="GO:0004722">
    <property type="term" value="F:protein serine/threonine phosphatase activity"/>
    <property type="evidence" value="ECO:0007669"/>
    <property type="project" value="UniProtKB-EC"/>
</dbReference>
<comment type="caution">
    <text evidence="3">The sequence shown here is derived from an EMBL/GenBank/DDBJ whole genome shotgun (WGS) entry which is preliminary data.</text>
</comment>
<evidence type="ECO:0000313" key="3">
    <source>
        <dbReference type="EMBL" id="MFD1372756.1"/>
    </source>
</evidence>
<dbReference type="RefSeq" id="WP_317795545.1">
    <property type="nucleotide sequence ID" value="NZ_AP028461.1"/>
</dbReference>
<evidence type="ECO:0000313" key="4">
    <source>
        <dbReference type="Proteomes" id="UP001597183"/>
    </source>
</evidence>
<dbReference type="InterPro" id="IPR001932">
    <property type="entry name" value="PPM-type_phosphatase-like_dom"/>
</dbReference>
<accession>A0ABW4ARH2</accession>
<keyword evidence="4" id="KW-1185">Reference proteome</keyword>
<name>A0ABW4ARH2_9ACTN</name>
<dbReference type="EMBL" id="JBHTMK010000061">
    <property type="protein sequence ID" value="MFD1372756.1"/>
    <property type="molecule type" value="Genomic_DNA"/>
</dbReference>
<evidence type="ECO:0000256" key="1">
    <source>
        <dbReference type="ARBA" id="ARBA00022801"/>
    </source>
</evidence>
<sequence length="102" mass="11119">MTTASLYHMASPDEVGGDFYDLFPLSGDRWGFFLGDVRGKGVAAAAVTATARYTLRAAAVYDSDPVTVLRNLNTVVYQDYAAPEHRHCTYIAGGGRHHEPLQ</sequence>
<dbReference type="InterPro" id="IPR036457">
    <property type="entry name" value="PPM-type-like_dom_sf"/>
</dbReference>
<keyword evidence="1 3" id="KW-0378">Hydrolase</keyword>
<dbReference type="EC" id="3.1.3.16" evidence="3"/>
<dbReference type="Proteomes" id="UP001597183">
    <property type="component" value="Unassembled WGS sequence"/>
</dbReference>
<proteinExistence type="predicted"/>
<reference evidence="4" key="1">
    <citation type="journal article" date="2019" name="Int. J. Syst. Evol. Microbiol.">
        <title>The Global Catalogue of Microorganisms (GCM) 10K type strain sequencing project: providing services to taxonomists for standard genome sequencing and annotation.</title>
        <authorList>
            <consortium name="The Broad Institute Genomics Platform"/>
            <consortium name="The Broad Institute Genome Sequencing Center for Infectious Disease"/>
            <person name="Wu L."/>
            <person name="Ma J."/>
        </authorList>
    </citation>
    <scope>NUCLEOTIDE SEQUENCE [LARGE SCALE GENOMIC DNA]</scope>
    <source>
        <strain evidence="4">CCM 7526</strain>
    </source>
</reference>
<evidence type="ECO:0000259" key="2">
    <source>
        <dbReference type="Pfam" id="PF07228"/>
    </source>
</evidence>
<dbReference type="Pfam" id="PF07228">
    <property type="entry name" value="SpoIIE"/>
    <property type="match status" value="1"/>
</dbReference>
<dbReference type="Gene3D" id="3.60.40.10">
    <property type="entry name" value="PPM-type phosphatase domain"/>
    <property type="match status" value="1"/>
</dbReference>
<dbReference type="InterPro" id="IPR052016">
    <property type="entry name" value="Bact_Sigma-Reg"/>
</dbReference>
<gene>
    <name evidence="3" type="ORF">ACFQ5G_46155</name>
</gene>